<accession>A0A834WBG2</accession>
<evidence type="ECO:0000313" key="2">
    <source>
        <dbReference type="Proteomes" id="UP000634136"/>
    </source>
</evidence>
<reference evidence="1" key="1">
    <citation type="submission" date="2020-09" db="EMBL/GenBank/DDBJ databases">
        <title>Genome-Enabled Discovery of Anthraquinone Biosynthesis in Senna tora.</title>
        <authorList>
            <person name="Kang S.-H."/>
            <person name="Pandey R.P."/>
            <person name="Lee C.-M."/>
            <person name="Sim J.-S."/>
            <person name="Jeong J.-T."/>
            <person name="Choi B.-S."/>
            <person name="Jung M."/>
            <person name="Ginzburg D."/>
            <person name="Zhao K."/>
            <person name="Won S.Y."/>
            <person name="Oh T.-J."/>
            <person name="Yu Y."/>
            <person name="Kim N.-H."/>
            <person name="Lee O.R."/>
            <person name="Lee T.-H."/>
            <person name="Bashyal P."/>
            <person name="Kim T.-S."/>
            <person name="Lee W.-H."/>
            <person name="Kawkins C."/>
            <person name="Kim C.-K."/>
            <person name="Kim J.S."/>
            <person name="Ahn B.O."/>
            <person name="Rhee S.Y."/>
            <person name="Sohng J.K."/>
        </authorList>
    </citation>
    <scope>NUCLEOTIDE SEQUENCE</scope>
    <source>
        <tissue evidence="1">Leaf</tissue>
    </source>
</reference>
<keyword evidence="2" id="KW-1185">Reference proteome</keyword>
<sequence>MESVELGYLAPKFEITEARLGILGSVILSIVRPSGCRKQVFLPHLST</sequence>
<evidence type="ECO:0000313" key="1">
    <source>
        <dbReference type="EMBL" id="KAF7812976.1"/>
    </source>
</evidence>
<organism evidence="1 2">
    <name type="scientific">Senna tora</name>
    <dbReference type="NCBI Taxonomy" id="362788"/>
    <lineage>
        <taxon>Eukaryota</taxon>
        <taxon>Viridiplantae</taxon>
        <taxon>Streptophyta</taxon>
        <taxon>Embryophyta</taxon>
        <taxon>Tracheophyta</taxon>
        <taxon>Spermatophyta</taxon>
        <taxon>Magnoliopsida</taxon>
        <taxon>eudicotyledons</taxon>
        <taxon>Gunneridae</taxon>
        <taxon>Pentapetalae</taxon>
        <taxon>rosids</taxon>
        <taxon>fabids</taxon>
        <taxon>Fabales</taxon>
        <taxon>Fabaceae</taxon>
        <taxon>Caesalpinioideae</taxon>
        <taxon>Cassia clade</taxon>
        <taxon>Senna</taxon>
    </lineage>
</organism>
<comment type="caution">
    <text evidence="1">The sequence shown here is derived from an EMBL/GenBank/DDBJ whole genome shotgun (WGS) entry which is preliminary data.</text>
</comment>
<name>A0A834WBG2_9FABA</name>
<dbReference type="EMBL" id="JAAIUW010000010">
    <property type="protein sequence ID" value="KAF7812976.1"/>
    <property type="molecule type" value="Genomic_DNA"/>
</dbReference>
<dbReference type="AlphaFoldDB" id="A0A834WBG2"/>
<gene>
    <name evidence="1" type="ORF">G2W53_033952</name>
</gene>
<proteinExistence type="predicted"/>
<protein>
    <submittedName>
        <fullName evidence="1">Uncharacterized protein</fullName>
    </submittedName>
</protein>
<dbReference type="Proteomes" id="UP000634136">
    <property type="component" value="Unassembled WGS sequence"/>
</dbReference>